<dbReference type="Pfam" id="PF01323">
    <property type="entry name" value="DSBA"/>
    <property type="match status" value="1"/>
</dbReference>
<dbReference type="InterPro" id="IPR036249">
    <property type="entry name" value="Thioredoxin-like_sf"/>
</dbReference>
<accession>A4XNL6</accession>
<gene>
    <name evidence="11" type="ordered locus">Pmen_0158</name>
</gene>
<evidence type="ECO:0000256" key="7">
    <source>
        <dbReference type="PIRNR" id="PIRNR001488"/>
    </source>
</evidence>
<dbReference type="KEGG" id="pmy:Pmen_0158"/>
<evidence type="ECO:0000256" key="1">
    <source>
        <dbReference type="ARBA" id="ARBA00004418"/>
    </source>
</evidence>
<dbReference type="SUPFAM" id="SSF52833">
    <property type="entry name" value="Thioredoxin-like"/>
    <property type="match status" value="1"/>
</dbReference>
<evidence type="ECO:0000256" key="5">
    <source>
        <dbReference type="ARBA" id="ARBA00023157"/>
    </source>
</evidence>
<feature type="signal peptide" evidence="9">
    <location>
        <begin position="1"/>
        <end position="30"/>
    </location>
</feature>
<dbReference type="PROSITE" id="PS00194">
    <property type="entry name" value="THIOREDOXIN_1"/>
    <property type="match status" value="1"/>
</dbReference>
<keyword evidence="3 9" id="KW-0732">Signal</keyword>
<name>A4XNL6_ECTM1</name>
<evidence type="ECO:0000259" key="10">
    <source>
        <dbReference type="PROSITE" id="PS51352"/>
    </source>
</evidence>
<dbReference type="InterPro" id="IPR017937">
    <property type="entry name" value="Thioredoxin_CS"/>
</dbReference>
<comment type="similarity">
    <text evidence="2">Belongs to the thioredoxin family. DsbA subfamily.</text>
</comment>
<protein>
    <recommendedName>
        <fullName evidence="7">Thiol:disulfide interchange protein</fullName>
    </recommendedName>
</protein>
<feature type="chain" id="PRO_5002676989" description="Thiol:disulfide interchange protein" evidence="9">
    <location>
        <begin position="31"/>
        <end position="216"/>
    </location>
</feature>
<dbReference type="InterPro" id="IPR001853">
    <property type="entry name" value="DSBA-like_thioredoxin_dom"/>
</dbReference>
<dbReference type="GO" id="GO:0042597">
    <property type="term" value="C:periplasmic space"/>
    <property type="evidence" value="ECO:0007669"/>
    <property type="project" value="UniProtKB-SubCell"/>
</dbReference>
<evidence type="ECO:0000256" key="2">
    <source>
        <dbReference type="ARBA" id="ARBA00005791"/>
    </source>
</evidence>
<sequence length="216" mass="23822">MPTTKEYPMRNLILGAALAISSLFGITAHAEPVAGQQYVELKSPVPVSKPGKVEVVELFWYGCPHCYQFEATLNPWVEKLPDDVNFVRIPALFGGIWNVHGQAFITLEMMKVEHKVHDAVFTAIHQEKKKLGSAEEFADFVATQGVDRDAFLKTFNSFAVKGQMEKAKKLAMAYQITGVPVMIVGGKYRFDLGSAGGPQQTLEVADHLIAKERAAL</sequence>
<dbReference type="eggNOG" id="COG1651">
    <property type="taxonomic scope" value="Bacteria"/>
</dbReference>
<feature type="domain" description="Thioredoxin" evidence="10">
    <location>
        <begin position="17"/>
        <end position="160"/>
    </location>
</feature>
<dbReference type="PANTHER" id="PTHR35891:SF2">
    <property type="entry name" value="THIOL:DISULFIDE INTERCHANGE PROTEIN DSBA"/>
    <property type="match status" value="1"/>
</dbReference>
<dbReference type="InterPro" id="IPR023205">
    <property type="entry name" value="DsbA/DsbL"/>
</dbReference>
<dbReference type="PANTHER" id="PTHR35891">
    <property type="entry name" value="THIOL:DISULFIDE INTERCHANGE PROTEIN DSBA"/>
    <property type="match status" value="1"/>
</dbReference>
<evidence type="ECO:0000313" key="11">
    <source>
        <dbReference type="EMBL" id="ABP82932.1"/>
    </source>
</evidence>
<dbReference type="InterPro" id="IPR013766">
    <property type="entry name" value="Thioredoxin_domain"/>
</dbReference>
<feature type="disulfide bond" description="Redox-active" evidence="8">
    <location>
        <begin position="63"/>
        <end position="66"/>
    </location>
</feature>
<evidence type="ECO:0000256" key="4">
    <source>
        <dbReference type="ARBA" id="ARBA00022764"/>
    </source>
</evidence>
<dbReference type="EMBL" id="CP000680">
    <property type="protein sequence ID" value="ABP82932.1"/>
    <property type="molecule type" value="Genomic_DNA"/>
</dbReference>
<dbReference type="HOGENOM" id="CLU_088255_1_0_6"/>
<keyword evidence="5 7" id="KW-1015">Disulfide bond</keyword>
<dbReference type="InterPro" id="IPR050824">
    <property type="entry name" value="Thiol_disulfide_DsbA"/>
</dbReference>
<dbReference type="STRING" id="399739.Pmen_0158"/>
<dbReference type="GO" id="GO:0015036">
    <property type="term" value="F:disulfide oxidoreductase activity"/>
    <property type="evidence" value="ECO:0007669"/>
    <property type="project" value="UniProtKB-ARBA"/>
</dbReference>
<evidence type="ECO:0000256" key="6">
    <source>
        <dbReference type="ARBA" id="ARBA00023284"/>
    </source>
</evidence>
<proteinExistence type="inferred from homology"/>
<dbReference type="PIRSF" id="PIRSF001488">
    <property type="entry name" value="Tdi_protein"/>
    <property type="match status" value="1"/>
</dbReference>
<reference evidence="11" key="1">
    <citation type="submission" date="2007-04" db="EMBL/GenBank/DDBJ databases">
        <title>Complete sequence of Pseudomonas mendocina ymp.</title>
        <authorList>
            <consortium name="US DOE Joint Genome Institute"/>
            <person name="Copeland A."/>
            <person name="Lucas S."/>
            <person name="Lapidus A."/>
            <person name="Barry K."/>
            <person name="Glavina del Rio T."/>
            <person name="Dalin E."/>
            <person name="Tice H."/>
            <person name="Pitluck S."/>
            <person name="Kiss H."/>
            <person name="Brettin T."/>
            <person name="Detter J.C."/>
            <person name="Bruce D."/>
            <person name="Han C."/>
            <person name="Schmutz J."/>
            <person name="Larimer F."/>
            <person name="Land M."/>
            <person name="Hauser L."/>
            <person name="Kyrpides N."/>
            <person name="Mikhailova N."/>
            <person name="Hersman L."/>
            <person name="Dubois J."/>
            <person name="Maurice P."/>
            <person name="Richardson P."/>
        </authorList>
    </citation>
    <scope>NUCLEOTIDE SEQUENCE [LARGE SCALE GENOMIC DNA]</scope>
    <source>
        <strain evidence="11">Ymp</strain>
    </source>
</reference>
<evidence type="ECO:0000256" key="8">
    <source>
        <dbReference type="PIRSR" id="PIRSR001488-1"/>
    </source>
</evidence>
<dbReference type="Gene3D" id="3.40.30.10">
    <property type="entry name" value="Glutaredoxin"/>
    <property type="match status" value="1"/>
</dbReference>
<dbReference type="AlphaFoldDB" id="A4XNL6"/>
<keyword evidence="4 7" id="KW-0574">Periplasm</keyword>
<dbReference type="CDD" id="cd03019">
    <property type="entry name" value="DsbA_DsbA"/>
    <property type="match status" value="1"/>
</dbReference>
<organism evidence="11">
    <name type="scientific">Ectopseudomonas mendocina (strain ymp)</name>
    <name type="common">Pseudomonas mendocina</name>
    <dbReference type="NCBI Taxonomy" id="399739"/>
    <lineage>
        <taxon>Bacteria</taxon>
        <taxon>Pseudomonadati</taxon>
        <taxon>Pseudomonadota</taxon>
        <taxon>Gammaproteobacteria</taxon>
        <taxon>Pseudomonadales</taxon>
        <taxon>Pseudomonadaceae</taxon>
        <taxon>Ectopseudomonas</taxon>
    </lineage>
</organism>
<evidence type="ECO:0000256" key="3">
    <source>
        <dbReference type="ARBA" id="ARBA00022729"/>
    </source>
</evidence>
<keyword evidence="6" id="KW-0676">Redox-active center</keyword>
<dbReference type="PROSITE" id="PS51352">
    <property type="entry name" value="THIOREDOXIN_2"/>
    <property type="match status" value="1"/>
</dbReference>
<evidence type="ECO:0000256" key="9">
    <source>
        <dbReference type="SAM" id="SignalP"/>
    </source>
</evidence>
<comment type="subcellular location">
    <subcellularLocation>
        <location evidence="1 7">Periplasm</location>
    </subcellularLocation>
</comment>